<protein>
    <submittedName>
        <fullName evidence="2">Uroporphyrinogen decarboxylase</fullName>
    </submittedName>
</protein>
<evidence type="ECO:0000313" key="2">
    <source>
        <dbReference type="EMBL" id="MFD2892773.1"/>
    </source>
</evidence>
<keyword evidence="3" id="KW-1185">Reference proteome</keyword>
<evidence type="ECO:0000256" key="1">
    <source>
        <dbReference type="SAM" id="Phobius"/>
    </source>
</evidence>
<dbReference type="Proteomes" id="UP001597534">
    <property type="component" value="Unassembled WGS sequence"/>
</dbReference>
<name>A0ABW5YP49_9FLAO</name>
<evidence type="ECO:0000313" key="3">
    <source>
        <dbReference type="Proteomes" id="UP001597534"/>
    </source>
</evidence>
<dbReference type="EMBL" id="JBHUPC010000017">
    <property type="protein sequence ID" value="MFD2892773.1"/>
    <property type="molecule type" value="Genomic_DNA"/>
</dbReference>
<keyword evidence="1" id="KW-0812">Transmembrane</keyword>
<feature type="transmembrane region" description="Helical" evidence="1">
    <location>
        <begin position="35"/>
        <end position="68"/>
    </location>
</feature>
<sequence length="76" mass="8599">MDISLTEGVGYLASVVLIISFLMKNIKTLRIINSIGCLLFVIYGFMLAISWPIVITNAFIFGVNYFYLTKKQSSRK</sequence>
<keyword evidence="1" id="KW-1133">Transmembrane helix</keyword>
<organism evidence="2 3">
    <name type="scientific">Flavobacterium chuncheonense</name>
    <dbReference type="NCBI Taxonomy" id="2026653"/>
    <lineage>
        <taxon>Bacteria</taxon>
        <taxon>Pseudomonadati</taxon>
        <taxon>Bacteroidota</taxon>
        <taxon>Flavobacteriia</taxon>
        <taxon>Flavobacteriales</taxon>
        <taxon>Flavobacteriaceae</taxon>
        <taxon>Flavobacterium</taxon>
    </lineage>
</organism>
<keyword evidence="1" id="KW-0472">Membrane</keyword>
<dbReference type="RefSeq" id="WP_379812489.1">
    <property type="nucleotide sequence ID" value="NZ_JBHUPC010000017.1"/>
</dbReference>
<feature type="transmembrane region" description="Helical" evidence="1">
    <location>
        <begin position="6"/>
        <end position="23"/>
    </location>
</feature>
<accession>A0ABW5YP49</accession>
<comment type="caution">
    <text evidence="2">The sequence shown here is derived from an EMBL/GenBank/DDBJ whole genome shotgun (WGS) entry which is preliminary data.</text>
</comment>
<gene>
    <name evidence="2" type="ORF">ACFS5J_12195</name>
</gene>
<reference evidence="3" key="1">
    <citation type="journal article" date="2019" name="Int. J. Syst. Evol. Microbiol.">
        <title>The Global Catalogue of Microorganisms (GCM) 10K type strain sequencing project: providing services to taxonomists for standard genome sequencing and annotation.</title>
        <authorList>
            <consortium name="The Broad Institute Genomics Platform"/>
            <consortium name="The Broad Institute Genome Sequencing Center for Infectious Disease"/>
            <person name="Wu L."/>
            <person name="Ma J."/>
        </authorList>
    </citation>
    <scope>NUCLEOTIDE SEQUENCE [LARGE SCALE GENOMIC DNA]</scope>
    <source>
        <strain evidence="3">KCTC 22671</strain>
    </source>
</reference>
<proteinExistence type="predicted"/>